<evidence type="ECO:0000313" key="8">
    <source>
        <dbReference type="Proteomes" id="UP000095282"/>
    </source>
</evidence>
<dbReference type="InterPro" id="IPR040079">
    <property type="entry name" value="Glutathione_S-Trfase"/>
</dbReference>
<reference evidence="9" key="1">
    <citation type="submission" date="2016-11" db="UniProtKB">
        <authorList>
            <consortium name="WormBaseParasite"/>
        </authorList>
    </citation>
    <scope>IDENTIFICATION</scope>
</reference>
<evidence type="ECO:0000313" key="9">
    <source>
        <dbReference type="WBParaSite" id="Csp11.Scaffold522.g2940.t1"/>
    </source>
</evidence>
<proteinExistence type="inferred from homology"/>
<dbReference type="PROSITE" id="PS50405">
    <property type="entry name" value="GST_CTER"/>
    <property type="match status" value="1"/>
</dbReference>
<dbReference type="CDD" id="cd03039">
    <property type="entry name" value="GST_N_Sigma_like"/>
    <property type="match status" value="1"/>
</dbReference>
<dbReference type="WBParaSite" id="Csp11.Scaffold522.g2940.t1">
    <property type="protein sequence ID" value="Csp11.Scaffold522.g2940.t1"/>
    <property type="gene ID" value="Csp11.Scaffold522.g2940"/>
</dbReference>
<comment type="similarity">
    <text evidence="3">Belongs to the GST superfamily. Sigma family.</text>
</comment>
<evidence type="ECO:0000256" key="4">
    <source>
        <dbReference type="ARBA" id="ARBA00047960"/>
    </source>
</evidence>
<evidence type="ECO:0000259" key="6">
    <source>
        <dbReference type="PROSITE" id="PS50404"/>
    </source>
</evidence>
<evidence type="ECO:0000259" key="7">
    <source>
        <dbReference type="PROSITE" id="PS50405"/>
    </source>
</evidence>
<dbReference type="STRING" id="1561998.A0A1I7T6Q1"/>
<dbReference type="GO" id="GO:0004602">
    <property type="term" value="F:glutathione peroxidase activity"/>
    <property type="evidence" value="ECO:0007669"/>
    <property type="project" value="UniProtKB-ARBA"/>
</dbReference>
<dbReference type="FunFam" id="3.40.30.10:FF:000035">
    <property type="entry name" value="hematopoietic prostaglandin D synthase"/>
    <property type="match status" value="1"/>
</dbReference>
<dbReference type="AlphaFoldDB" id="A0A1I7T6Q1"/>
<evidence type="ECO:0000256" key="1">
    <source>
        <dbReference type="ARBA" id="ARBA00012452"/>
    </source>
</evidence>
<dbReference type="InterPro" id="IPR004045">
    <property type="entry name" value="Glutathione_S-Trfase_N"/>
</dbReference>
<sequence>MVSYKLTYFDGRGAGEICRQIFAFAGQKYEDERLSDEQWAEYKAAGKAPYNQLPMLTIDGKPLAQSHAMARYLAREFGINGNSRFEEGQVNSLADQFKDYQAEVRPYLSVKFGEKEGDADELYKTVFLPAFKKHYGLFTKALKASGKGFLVGDSLTWIDLLIAEHSSNLLRADPVHLFEEMPEMKEHSERIHSIPQIKKWIQERPVSDW</sequence>
<evidence type="ECO:0000256" key="5">
    <source>
        <dbReference type="ARBA" id="ARBA00078118"/>
    </source>
</evidence>
<feature type="domain" description="GST N-terminal" evidence="6">
    <location>
        <begin position="2"/>
        <end position="81"/>
    </location>
</feature>
<dbReference type="SFLD" id="SFLDG00363">
    <property type="entry name" value="AMPS_(cytGST):_Alpha-__Mu-__Pi"/>
    <property type="match status" value="1"/>
</dbReference>
<evidence type="ECO:0000256" key="2">
    <source>
        <dbReference type="ARBA" id="ARBA00022679"/>
    </source>
</evidence>
<dbReference type="InterPro" id="IPR036282">
    <property type="entry name" value="Glutathione-S-Trfase_C_sf"/>
</dbReference>
<dbReference type="FunFam" id="1.20.1050.10:FF:000031">
    <property type="entry name" value="Glutathione S-Transferase"/>
    <property type="match status" value="1"/>
</dbReference>
<dbReference type="CDD" id="cd03192">
    <property type="entry name" value="GST_C_Sigma_like"/>
    <property type="match status" value="1"/>
</dbReference>
<dbReference type="Proteomes" id="UP000095282">
    <property type="component" value="Unplaced"/>
</dbReference>
<dbReference type="PROSITE" id="PS50404">
    <property type="entry name" value="GST_NTER"/>
    <property type="match status" value="1"/>
</dbReference>
<dbReference type="SUPFAM" id="SSF52833">
    <property type="entry name" value="Thioredoxin-like"/>
    <property type="match status" value="1"/>
</dbReference>
<dbReference type="PANTHER" id="PTHR11571:SF132">
    <property type="entry name" value="GLUTATHIONE TRANSFERASE-RELATED"/>
    <property type="match status" value="1"/>
</dbReference>
<dbReference type="GO" id="GO:0005737">
    <property type="term" value="C:cytoplasm"/>
    <property type="evidence" value="ECO:0007669"/>
    <property type="project" value="UniProtKB-ARBA"/>
</dbReference>
<dbReference type="GO" id="GO:0004364">
    <property type="term" value="F:glutathione transferase activity"/>
    <property type="evidence" value="ECO:0007669"/>
    <property type="project" value="UniProtKB-EC"/>
</dbReference>
<dbReference type="SFLD" id="SFLDS00019">
    <property type="entry name" value="Glutathione_Transferase_(cytos"/>
    <property type="match status" value="1"/>
</dbReference>
<dbReference type="SUPFAM" id="SSF47616">
    <property type="entry name" value="GST C-terminal domain-like"/>
    <property type="match status" value="1"/>
</dbReference>
<dbReference type="PANTHER" id="PTHR11571">
    <property type="entry name" value="GLUTATHIONE S-TRANSFERASE"/>
    <property type="match status" value="1"/>
</dbReference>
<dbReference type="EC" id="2.5.1.18" evidence="1"/>
<organism evidence="8 9">
    <name type="scientific">Caenorhabditis tropicalis</name>
    <dbReference type="NCBI Taxonomy" id="1561998"/>
    <lineage>
        <taxon>Eukaryota</taxon>
        <taxon>Metazoa</taxon>
        <taxon>Ecdysozoa</taxon>
        <taxon>Nematoda</taxon>
        <taxon>Chromadorea</taxon>
        <taxon>Rhabditida</taxon>
        <taxon>Rhabditina</taxon>
        <taxon>Rhabditomorpha</taxon>
        <taxon>Rhabditoidea</taxon>
        <taxon>Rhabditidae</taxon>
        <taxon>Peloderinae</taxon>
        <taxon>Caenorhabditis</taxon>
    </lineage>
</organism>
<keyword evidence="8" id="KW-1185">Reference proteome</keyword>
<dbReference type="InterPro" id="IPR036249">
    <property type="entry name" value="Thioredoxin-like_sf"/>
</dbReference>
<feature type="domain" description="GST C-terminal" evidence="7">
    <location>
        <begin position="83"/>
        <end position="209"/>
    </location>
</feature>
<dbReference type="Pfam" id="PF14497">
    <property type="entry name" value="GST_C_3"/>
    <property type="match status" value="1"/>
</dbReference>
<dbReference type="InterPro" id="IPR004046">
    <property type="entry name" value="GST_C"/>
</dbReference>
<dbReference type="GO" id="GO:0006749">
    <property type="term" value="P:glutathione metabolic process"/>
    <property type="evidence" value="ECO:0007669"/>
    <property type="project" value="TreeGrafter"/>
</dbReference>
<dbReference type="InterPro" id="IPR010987">
    <property type="entry name" value="Glutathione-S-Trfase_C-like"/>
</dbReference>
<dbReference type="Gene3D" id="1.20.1050.10">
    <property type="match status" value="1"/>
</dbReference>
<comment type="catalytic activity">
    <reaction evidence="4">
        <text>RX + glutathione = an S-substituted glutathione + a halide anion + H(+)</text>
        <dbReference type="Rhea" id="RHEA:16437"/>
        <dbReference type="ChEBI" id="CHEBI:15378"/>
        <dbReference type="ChEBI" id="CHEBI:16042"/>
        <dbReference type="ChEBI" id="CHEBI:17792"/>
        <dbReference type="ChEBI" id="CHEBI:57925"/>
        <dbReference type="ChEBI" id="CHEBI:90779"/>
        <dbReference type="EC" id="2.5.1.18"/>
    </reaction>
</comment>
<keyword evidence="2" id="KW-0808">Transferase</keyword>
<protein>
    <recommendedName>
        <fullName evidence="1">glutathione transferase</fullName>
        <ecNumber evidence="1">2.5.1.18</ecNumber>
    </recommendedName>
    <alternativeName>
        <fullName evidence="5">GST class-sigma</fullName>
    </alternativeName>
</protein>
<dbReference type="Pfam" id="PF02798">
    <property type="entry name" value="GST_N"/>
    <property type="match status" value="1"/>
</dbReference>
<dbReference type="eggNOG" id="KOG1695">
    <property type="taxonomic scope" value="Eukaryota"/>
</dbReference>
<dbReference type="Gene3D" id="3.40.30.10">
    <property type="entry name" value="Glutaredoxin"/>
    <property type="match status" value="1"/>
</dbReference>
<evidence type="ECO:0000256" key="3">
    <source>
        <dbReference type="ARBA" id="ARBA00038317"/>
    </source>
</evidence>
<dbReference type="SFLD" id="SFLDG01205">
    <property type="entry name" value="AMPS.1"/>
    <property type="match status" value="1"/>
</dbReference>
<name>A0A1I7T6Q1_9PELO</name>
<dbReference type="InterPro" id="IPR050213">
    <property type="entry name" value="GST_superfamily"/>
</dbReference>
<accession>A0A1I7T6Q1</accession>